<feature type="binding site" evidence="3">
    <location>
        <position position="125"/>
    </location>
    <ligand>
        <name>S-adenosyl-L-methionine</name>
        <dbReference type="ChEBI" id="CHEBI:59789"/>
    </ligand>
</feature>
<dbReference type="SUPFAM" id="SSF53335">
    <property type="entry name" value="S-adenosyl-L-methionine-dependent methyltransferases"/>
    <property type="match status" value="1"/>
</dbReference>
<dbReference type="Proteomes" id="UP000807504">
    <property type="component" value="Unassembled WGS sequence"/>
</dbReference>
<dbReference type="GO" id="GO:0005634">
    <property type="term" value="C:nucleus"/>
    <property type="evidence" value="ECO:0007669"/>
    <property type="project" value="TreeGrafter"/>
</dbReference>
<dbReference type="Gene3D" id="3.40.50.150">
    <property type="entry name" value="Vaccinia Virus protein VP39"/>
    <property type="match status" value="1"/>
</dbReference>
<feature type="binding site" evidence="3">
    <location>
        <position position="175"/>
    </location>
    <ligand>
        <name>S-adenosyl-L-methionine</name>
        <dbReference type="ChEBI" id="CHEBI:59789"/>
    </ligand>
</feature>
<dbReference type="GO" id="GO:0070475">
    <property type="term" value="P:rRNA base methylation"/>
    <property type="evidence" value="ECO:0007669"/>
    <property type="project" value="TreeGrafter"/>
</dbReference>
<feature type="region of interest" description="Disordered" evidence="4">
    <location>
        <begin position="409"/>
        <end position="508"/>
    </location>
</feature>
<feature type="compositionally biased region" description="Basic and acidic residues" evidence="4">
    <location>
        <begin position="365"/>
        <end position="383"/>
    </location>
</feature>
<dbReference type="Pfam" id="PF05971">
    <property type="entry name" value="Methyltransf_10"/>
    <property type="match status" value="1"/>
</dbReference>
<feature type="region of interest" description="Disordered" evidence="4">
    <location>
        <begin position="353"/>
        <end position="390"/>
    </location>
</feature>
<accession>A0A8T0E2G8</accession>
<dbReference type="PANTHER" id="PTHR13393:SF0">
    <property type="entry name" value="RNA N6-ADENOSINE-METHYLTRANSFERASE METTL16"/>
    <property type="match status" value="1"/>
</dbReference>
<dbReference type="InterPro" id="IPR002052">
    <property type="entry name" value="DNA_methylase_N6_adenine_CS"/>
</dbReference>
<reference evidence="5" key="2">
    <citation type="submission" date="2020-06" db="EMBL/GenBank/DDBJ databases">
        <authorList>
            <person name="Sheffer M."/>
        </authorList>
    </citation>
    <scope>NUCLEOTIDE SEQUENCE</scope>
</reference>
<dbReference type="InterPro" id="IPR010286">
    <property type="entry name" value="METTL16/RlmF"/>
</dbReference>
<gene>
    <name evidence="5" type="ORF">HNY73_022444</name>
</gene>
<comment type="caution">
    <text evidence="5">The sequence shown here is derived from an EMBL/GenBank/DDBJ whole genome shotgun (WGS) entry which is preliminary data.</text>
</comment>
<dbReference type="EMBL" id="JABXBU010002231">
    <property type="protein sequence ID" value="KAF8764365.1"/>
    <property type="molecule type" value="Genomic_DNA"/>
</dbReference>
<evidence type="ECO:0000313" key="6">
    <source>
        <dbReference type="Proteomes" id="UP000807504"/>
    </source>
</evidence>
<dbReference type="PANTHER" id="PTHR13393">
    <property type="entry name" value="SAM-DEPENDENT METHYLTRANSFERASE"/>
    <property type="match status" value="1"/>
</dbReference>
<reference evidence="5" key="1">
    <citation type="journal article" date="2020" name="bioRxiv">
        <title>Chromosome-level reference genome of the European wasp spider Argiope bruennichi: a resource for studies on range expansion and evolutionary adaptation.</title>
        <authorList>
            <person name="Sheffer M.M."/>
            <person name="Hoppe A."/>
            <person name="Krehenwinkel H."/>
            <person name="Uhl G."/>
            <person name="Kuss A.W."/>
            <person name="Jensen L."/>
            <person name="Jensen C."/>
            <person name="Gillespie R.G."/>
            <person name="Hoff K.J."/>
            <person name="Prost S."/>
        </authorList>
    </citation>
    <scope>NUCLEOTIDE SEQUENCE</scope>
</reference>
<evidence type="ECO:0000256" key="2">
    <source>
        <dbReference type="ARBA" id="ARBA00022679"/>
    </source>
</evidence>
<organism evidence="5 6">
    <name type="scientific">Argiope bruennichi</name>
    <name type="common">Wasp spider</name>
    <name type="synonym">Aranea bruennichi</name>
    <dbReference type="NCBI Taxonomy" id="94029"/>
    <lineage>
        <taxon>Eukaryota</taxon>
        <taxon>Metazoa</taxon>
        <taxon>Ecdysozoa</taxon>
        <taxon>Arthropoda</taxon>
        <taxon>Chelicerata</taxon>
        <taxon>Arachnida</taxon>
        <taxon>Araneae</taxon>
        <taxon>Araneomorphae</taxon>
        <taxon>Entelegynae</taxon>
        <taxon>Araneoidea</taxon>
        <taxon>Araneidae</taxon>
        <taxon>Argiope</taxon>
    </lineage>
</organism>
<keyword evidence="1" id="KW-0489">Methyltransferase</keyword>
<dbReference type="GO" id="GO:0120048">
    <property type="term" value="F:U6 snRNA (adenine-(43)-N(6))-methyltransferase activity"/>
    <property type="evidence" value="ECO:0007669"/>
    <property type="project" value="UniProtKB-EC"/>
</dbReference>
<keyword evidence="2" id="KW-0808">Transferase</keyword>
<dbReference type="InterPro" id="IPR029063">
    <property type="entry name" value="SAM-dependent_MTases_sf"/>
</dbReference>
<feature type="binding site" evidence="3">
    <location>
        <position position="75"/>
    </location>
    <ligand>
        <name>S-adenosyl-L-methionine</name>
        <dbReference type="ChEBI" id="CHEBI:59789"/>
    </ligand>
</feature>
<keyword evidence="3" id="KW-0949">S-adenosyl-L-methionine</keyword>
<protein>
    <submittedName>
        <fullName evidence="5">RNA N6-adenosine-methyltransferase METTL16 like protein</fullName>
    </submittedName>
</protein>
<evidence type="ECO:0000256" key="4">
    <source>
        <dbReference type="SAM" id="MobiDB-lite"/>
    </source>
</evidence>
<sequence length="733" mass="84904">MHERNIYKDRPDFGKIAIDYPEFSTYVIPDKKGKFRIDFNDPNALRMLTRILLKKDFDLNVEIPDGYLIPTVPQRLNYILWIEDLLTVLPKERDTVSGIDIGTGPCAILSLLGSKKNGWHFLSTETADEAMLWAKKNIENNNLESHIKVAKVNKGTVLHDVMIGNEENFDFCVCNPPFFENKDDIRKKTPRMKEKLEIFAKKEEIFAEGGEVSFIKQLLKDSLILKDRISLYSSMFGKKKSFIEILKELQNVEGVTYTKTEFCQGNTIRWGIAWTFLKDINFEKIQRPKPKKPKKCKPPLVHSITRRLKDGKILPLQKVLEDIKSILHELQISTKIIKSVGNYAELEISANQNTWSHQRRRRREQIKSASHEIDNKTDLRDESNSCTSVNKSDLNEAKSCLSFQMKEEQGNIQETKSENDFSSTVSLDEQSRKEATNSSESVQKSQKRERSEDEPDVNIGPNMLQNQDNECIPEKDPDIDASPAAKKMKISDPTLSKHKRKSEFDSSPKKKICLAEAPHQVEKNVDQVTAQTNQLDRTFETMPLLYSILKLRVTKDNILLAMNCPPEGNPNHDFDWNSVKEIILKSVRETIPSLRRRTKNEWFHDDCRKASEDKTRRVEKRLHRKKKRSFLEESLTILEVLYNQRECRKFYKRVNNMRKEFKTRTLICRNKDEELVSDLNEVLKVWRSYFQDLLEARDDTLDPPGSSDGPATLPYANNPPPSLNEVILAIKKT</sequence>
<name>A0A8T0E2G8_ARGBR</name>
<evidence type="ECO:0000256" key="3">
    <source>
        <dbReference type="PIRSR" id="PIRSR037350-1"/>
    </source>
</evidence>
<dbReference type="GO" id="GO:0003676">
    <property type="term" value="F:nucleic acid binding"/>
    <property type="evidence" value="ECO:0007669"/>
    <property type="project" value="InterPro"/>
</dbReference>
<feature type="compositionally biased region" description="Basic and acidic residues" evidence="4">
    <location>
        <begin position="409"/>
        <end position="419"/>
    </location>
</feature>
<keyword evidence="6" id="KW-1185">Reference proteome</keyword>
<feature type="binding site" evidence="3">
    <location>
        <position position="102"/>
    </location>
    <ligand>
        <name>S-adenosyl-L-methionine</name>
        <dbReference type="ChEBI" id="CHEBI:59789"/>
    </ligand>
</feature>
<evidence type="ECO:0000313" key="5">
    <source>
        <dbReference type="EMBL" id="KAF8764365.1"/>
    </source>
</evidence>
<evidence type="ECO:0000256" key="1">
    <source>
        <dbReference type="ARBA" id="ARBA00022603"/>
    </source>
</evidence>
<dbReference type="AlphaFoldDB" id="A0A8T0E2G8"/>
<feature type="region of interest" description="Disordered" evidence="4">
    <location>
        <begin position="699"/>
        <end position="721"/>
    </location>
</feature>
<dbReference type="PROSITE" id="PS00092">
    <property type="entry name" value="N6_MTASE"/>
    <property type="match status" value="1"/>
</dbReference>
<dbReference type="CDD" id="cd02440">
    <property type="entry name" value="AdoMet_MTases"/>
    <property type="match status" value="1"/>
</dbReference>
<proteinExistence type="predicted"/>